<dbReference type="EMBL" id="JABBFV010000035">
    <property type="protein sequence ID" value="NML13079.1"/>
    <property type="molecule type" value="Genomic_DNA"/>
</dbReference>
<dbReference type="Proteomes" id="UP000519023">
    <property type="component" value="Unassembled WGS sequence"/>
</dbReference>
<keyword evidence="6" id="KW-1185">Reference proteome</keyword>
<organism evidence="5 6">
    <name type="scientific">Sphingobium psychrophilum</name>
    <dbReference type="NCBI Taxonomy" id="2728834"/>
    <lineage>
        <taxon>Bacteria</taxon>
        <taxon>Pseudomonadati</taxon>
        <taxon>Pseudomonadota</taxon>
        <taxon>Alphaproteobacteria</taxon>
        <taxon>Sphingomonadales</taxon>
        <taxon>Sphingomonadaceae</taxon>
        <taxon>Sphingobium</taxon>
    </lineage>
</organism>
<dbReference type="GO" id="GO:0003677">
    <property type="term" value="F:DNA binding"/>
    <property type="evidence" value="ECO:0007669"/>
    <property type="project" value="UniProtKB-KW"/>
</dbReference>
<dbReference type="AlphaFoldDB" id="A0A7X9X026"/>
<dbReference type="NCBIfam" id="NF033788">
    <property type="entry name" value="HTH_metalloreg"/>
    <property type="match status" value="1"/>
</dbReference>
<keyword evidence="3" id="KW-0804">Transcription</keyword>
<dbReference type="InterPro" id="IPR001845">
    <property type="entry name" value="HTH_ArsR_DNA-bd_dom"/>
</dbReference>
<evidence type="ECO:0000256" key="1">
    <source>
        <dbReference type="ARBA" id="ARBA00023015"/>
    </source>
</evidence>
<dbReference type="InterPro" id="IPR051011">
    <property type="entry name" value="Metal_resp_trans_reg"/>
</dbReference>
<comment type="caution">
    <text evidence="5">The sequence shown here is derived from an EMBL/GenBank/DDBJ whole genome shotgun (WGS) entry which is preliminary data.</text>
</comment>
<evidence type="ECO:0000259" key="4">
    <source>
        <dbReference type="PROSITE" id="PS50987"/>
    </source>
</evidence>
<dbReference type="GO" id="GO:0003700">
    <property type="term" value="F:DNA-binding transcription factor activity"/>
    <property type="evidence" value="ECO:0007669"/>
    <property type="project" value="InterPro"/>
</dbReference>
<gene>
    <name evidence="5" type="ORF">HHL08_23615</name>
</gene>
<keyword evidence="1" id="KW-0805">Transcription regulation</keyword>
<dbReference type="CDD" id="cd00090">
    <property type="entry name" value="HTH_ARSR"/>
    <property type="match status" value="1"/>
</dbReference>
<evidence type="ECO:0000313" key="6">
    <source>
        <dbReference type="Proteomes" id="UP000519023"/>
    </source>
</evidence>
<name>A0A7X9X026_9SPHN</name>
<dbReference type="SUPFAM" id="SSF46785">
    <property type="entry name" value="Winged helix' DNA-binding domain"/>
    <property type="match status" value="1"/>
</dbReference>
<evidence type="ECO:0000256" key="2">
    <source>
        <dbReference type="ARBA" id="ARBA00023125"/>
    </source>
</evidence>
<dbReference type="InterPro" id="IPR036388">
    <property type="entry name" value="WH-like_DNA-bd_sf"/>
</dbReference>
<reference evidence="5 6" key="1">
    <citation type="submission" date="2020-04" db="EMBL/GenBank/DDBJ databases">
        <title>Sphingobium sp. AR-3-1 isolated from Arctic soil.</title>
        <authorList>
            <person name="Dahal R.H."/>
            <person name="Chaudhary D.K."/>
        </authorList>
    </citation>
    <scope>NUCLEOTIDE SEQUENCE [LARGE SCALE GENOMIC DNA]</scope>
    <source>
        <strain evidence="5 6">AR-3-1</strain>
    </source>
</reference>
<dbReference type="InterPro" id="IPR036390">
    <property type="entry name" value="WH_DNA-bd_sf"/>
</dbReference>
<dbReference type="PANTHER" id="PTHR43132">
    <property type="entry name" value="ARSENICAL RESISTANCE OPERON REPRESSOR ARSR-RELATED"/>
    <property type="match status" value="1"/>
</dbReference>
<keyword evidence="2" id="KW-0238">DNA-binding</keyword>
<evidence type="ECO:0000256" key="3">
    <source>
        <dbReference type="ARBA" id="ARBA00023163"/>
    </source>
</evidence>
<evidence type="ECO:0000313" key="5">
    <source>
        <dbReference type="EMBL" id="NML13079.1"/>
    </source>
</evidence>
<dbReference type="PROSITE" id="PS50987">
    <property type="entry name" value="HTH_ARSR_2"/>
    <property type="match status" value="1"/>
</dbReference>
<proteinExistence type="predicted"/>
<dbReference type="Gene3D" id="1.10.10.10">
    <property type="entry name" value="Winged helix-like DNA-binding domain superfamily/Winged helix DNA-binding domain"/>
    <property type="match status" value="1"/>
</dbReference>
<feature type="domain" description="HTH arsR-type" evidence="4">
    <location>
        <begin position="1"/>
        <end position="96"/>
    </location>
</feature>
<protein>
    <submittedName>
        <fullName evidence="5">Winged helix-turn-helix transcriptional regulator</fullName>
    </submittedName>
</protein>
<dbReference type="SMART" id="SM00418">
    <property type="entry name" value="HTH_ARSR"/>
    <property type="match status" value="1"/>
</dbReference>
<dbReference type="Pfam" id="PF12840">
    <property type="entry name" value="HTH_20"/>
    <property type="match status" value="1"/>
</dbReference>
<dbReference type="PANTHER" id="PTHR43132:SF2">
    <property type="entry name" value="ARSENICAL RESISTANCE OPERON REPRESSOR ARSR-RELATED"/>
    <property type="match status" value="1"/>
</dbReference>
<dbReference type="InterPro" id="IPR011991">
    <property type="entry name" value="ArsR-like_HTH"/>
</dbReference>
<sequence>MDENQALAAFAAFSNQTRLRIVRLLVVAGADGRSAGAIGEALGDTSPSRLSFHLNQLQQSGLIENRREGRSIIYSAILTALSDLVAFLMHDCCEGHCRVCDQAIALFAKCTGRSTPAASLAEQR</sequence>
<accession>A0A7X9X026</accession>
<dbReference type="PRINTS" id="PR00778">
    <property type="entry name" value="HTHARSR"/>
</dbReference>
<dbReference type="RefSeq" id="WP_169575382.1">
    <property type="nucleotide sequence ID" value="NZ_JABBFV010000035.1"/>
</dbReference>